<comment type="caution">
    <text evidence="1">The sequence shown here is derived from an EMBL/GenBank/DDBJ whole genome shotgun (WGS) entry which is preliminary data.</text>
</comment>
<proteinExistence type="predicted"/>
<dbReference type="InterPro" id="IPR002774">
    <property type="entry name" value="Flagellin_arc-type"/>
</dbReference>
<name>A0AAE3FVN4_9EURY</name>
<organism evidence="1 2">
    <name type="scientific">Natronocalculus amylovorans</name>
    <dbReference type="NCBI Taxonomy" id="2917812"/>
    <lineage>
        <taxon>Archaea</taxon>
        <taxon>Methanobacteriati</taxon>
        <taxon>Methanobacteriota</taxon>
        <taxon>Stenosarchaea group</taxon>
        <taxon>Halobacteria</taxon>
        <taxon>Halobacteriales</taxon>
        <taxon>Haloferacaceae</taxon>
        <taxon>Natronocalculus</taxon>
    </lineage>
</organism>
<gene>
    <name evidence="1" type="ORF">AArcSt2_03495</name>
</gene>
<accession>A0AAE3FVN4</accession>
<dbReference type="AlphaFoldDB" id="A0AAE3FVN4"/>
<protein>
    <submittedName>
        <fullName evidence="1">Flagellar protein G</fullName>
    </submittedName>
</protein>
<keyword evidence="1" id="KW-0969">Cilium</keyword>
<dbReference type="GO" id="GO:0097588">
    <property type="term" value="P:archaeal or bacterial-type flagellum-dependent cell motility"/>
    <property type="evidence" value="ECO:0007669"/>
    <property type="project" value="InterPro"/>
</dbReference>
<dbReference type="EMBL" id="JAKRVX010000001">
    <property type="protein sequence ID" value="MCL9816000.1"/>
    <property type="molecule type" value="Genomic_DNA"/>
</dbReference>
<evidence type="ECO:0000313" key="1">
    <source>
        <dbReference type="EMBL" id="MCL9816000.1"/>
    </source>
</evidence>
<keyword evidence="1" id="KW-0966">Cell projection</keyword>
<dbReference type="PANTHER" id="PTHR42200">
    <property type="entry name" value="ARCHAEAL FLAGELLA-RELATED PROTEIN F-RELATED"/>
    <property type="match status" value="1"/>
</dbReference>
<dbReference type="Pfam" id="PF01917">
    <property type="entry name" value="Flagellin_arch-type"/>
    <property type="match status" value="1"/>
</dbReference>
<dbReference type="PANTHER" id="PTHR42200:SF2">
    <property type="entry name" value="ARCHAEAL FLAGELLA-RELATED PROTEIN F"/>
    <property type="match status" value="1"/>
</dbReference>
<evidence type="ECO:0000313" key="2">
    <source>
        <dbReference type="Proteomes" id="UP001203207"/>
    </source>
</evidence>
<dbReference type="RefSeq" id="WP_250582922.1">
    <property type="nucleotide sequence ID" value="NZ_JAKRVX010000001.1"/>
</dbReference>
<dbReference type="Proteomes" id="UP001203207">
    <property type="component" value="Unassembled WGS sequence"/>
</dbReference>
<sequence>MASVSTSHLIIFVASLVVAAGVVGTLTTGVDRVSSAVQDGSLDVSQQVRTDVTIISDPGSSIVVENGDEEVDVTIHVRNTGSQTIPARESAIDMFLNGQFQGEEDFTIEVQGTTDNADVWRPDEVVEITITAEEADLDTDNRIFLTVNGDQEEFEFRS</sequence>
<keyword evidence="2" id="KW-1185">Reference proteome</keyword>
<keyword evidence="1" id="KW-0282">Flagellum</keyword>
<reference evidence="1" key="2">
    <citation type="submission" date="2022-02" db="EMBL/GenBank/DDBJ databases">
        <authorList>
            <person name="Elcheninov A.G."/>
            <person name="Sorokin D.Y."/>
            <person name="Kublanov I.V."/>
        </authorList>
    </citation>
    <scope>NUCLEOTIDE SEQUENCE</scope>
    <source>
        <strain evidence="1">AArc-St2</strain>
    </source>
</reference>
<dbReference type="GO" id="GO:0005198">
    <property type="term" value="F:structural molecule activity"/>
    <property type="evidence" value="ECO:0007669"/>
    <property type="project" value="InterPro"/>
</dbReference>
<reference evidence="1" key="1">
    <citation type="journal article" date="2022" name="Syst. Appl. Microbiol.">
        <title>Natronocalculus amylovorans gen. nov., sp. nov., and Natranaeroarchaeum aerophilus sp. nov., dominant culturable amylolytic natronoarchaea from hypersaline soda lakes in southwestern Siberia.</title>
        <authorList>
            <person name="Sorokin D.Y."/>
            <person name="Elcheninov A.G."/>
            <person name="Khizhniak T.V."/>
            <person name="Koenen M."/>
            <person name="Bale N.J."/>
            <person name="Damste J.S.S."/>
            <person name="Kublanov I.V."/>
        </authorList>
    </citation>
    <scope>NUCLEOTIDE SEQUENCE</scope>
    <source>
        <strain evidence="1">AArc-St2</strain>
    </source>
</reference>